<gene>
    <name evidence="6" type="ORF">C4K68_26575</name>
</gene>
<dbReference type="OrthoDB" id="8690069at2"/>
<evidence type="ECO:0000256" key="4">
    <source>
        <dbReference type="ARBA" id="ARBA00022729"/>
    </source>
</evidence>
<accession>A0A2S5KHH9</accession>
<dbReference type="Gene3D" id="3.40.190.170">
    <property type="entry name" value="Bacterial extracellular solute-binding protein, family 7"/>
    <property type="match status" value="1"/>
</dbReference>
<keyword evidence="3" id="KW-0813">Transport</keyword>
<evidence type="ECO:0000313" key="7">
    <source>
        <dbReference type="Proteomes" id="UP000238196"/>
    </source>
</evidence>
<evidence type="ECO:0000256" key="1">
    <source>
        <dbReference type="ARBA" id="ARBA00004196"/>
    </source>
</evidence>
<dbReference type="InterPro" id="IPR038404">
    <property type="entry name" value="TRAP_DctP_sf"/>
</dbReference>
<comment type="similarity">
    <text evidence="2">Belongs to the bacterial solute-binding protein 7 family.</text>
</comment>
<dbReference type="GO" id="GO:0055085">
    <property type="term" value="P:transmembrane transport"/>
    <property type="evidence" value="ECO:0007669"/>
    <property type="project" value="InterPro"/>
</dbReference>
<organism evidence="6 7">
    <name type="scientific">Proteobacteria bacterium 228</name>
    <dbReference type="NCBI Taxonomy" id="2083153"/>
    <lineage>
        <taxon>Bacteria</taxon>
        <taxon>Pseudomonadati</taxon>
        <taxon>Pseudomonadota</taxon>
    </lineage>
</organism>
<feature type="chain" id="PRO_5015552796" evidence="5">
    <location>
        <begin position="43"/>
        <end position="350"/>
    </location>
</feature>
<dbReference type="PANTHER" id="PTHR33376:SF4">
    <property type="entry name" value="SIALIC ACID-BINDING PERIPLASMIC PROTEIN SIAP"/>
    <property type="match status" value="1"/>
</dbReference>
<comment type="subcellular location">
    <subcellularLocation>
        <location evidence="1">Cell envelope</location>
    </subcellularLocation>
</comment>
<feature type="signal peptide" evidence="5">
    <location>
        <begin position="1"/>
        <end position="42"/>
    </location>
</feature>
<proteinExistence type="inferred from homology"/>
<dbReference type="GO" id="GO:0030288">
    <property type="term" value="C:outer membrane-bounded periplasmic space"/>
    <property type="evidence" value="ECO:0007669"/>
    <property type="project" value="InterPro"/>
</dbReference>
<reference evidence="6 7" key="1">
    <citation type="submission" date="2018-02" db="EMBL/GenBank/DDBJ databases">
        <title>novel marine gammaproteobacteria from coastal saline agro ecosystem.</title>
        <authorList>
            <person name="Krishnan R."/>
            <person name="Ramesh Kumar N."/>
        </authorList>
    </citation>
    <scope>NUCLEOTIDE SEQUENCE [LARGE SCALE GENOMIC DNA]</scope>
    <source>
        <strain evidence="6 7">228</strain>
    </source>
</reference>
<dbReference type="CDD" id="cd13603">
    <property type="entry name" value="PBP2_TRAP_Siap_TeaA_like"/>
    <property type="match status" value="1"/>
</dbReference>
<dbReference type="Pfam" id="PF03480">
    <property type="entry name" value="DctP"/>
    <property type="match status" value="1"/>
</dbReference>
<evidence type="ECO:0000256" key="2">
    <source>
        <dbReference type="ARBA" id="ARBA00009023"/>
    </source>
</evidence>
<dbReference type="InterPro" id="IPR018389">
    <property type="entry name" value="DctP_fam"/>
</dbReference>
<dbReference type="Proteomes" id="UP000238196">
    <property type="component" value="Unassembled WGS sequence"/>
</dbReference>
<dbReference type="EMBL" id="PRLP01000153">
    <property type="protein sequence ID" value="PPC74277.1"/>
    <property type="molecule type" value="Genomic_DNA"/>
</dbReference>
<comment type="caution">
    <text evidence="6">The sequence shown here is derived from an EMBL/GenBank/DDBJ whole genome shotgun (WGS) entry which is preliminary data.</text>
</comment>
<dbReference type="PIRSF" id="PIRSF006470">
    <property type="entry name" value="DctB"/>
    <property type="match status" value="1"/>
</dbReference>
<sequence length="350" mass="37990">MTNNNKVGTVDVARSLTMRVYKRLAIALAIASTLGAATLSHAATTIKVANFFPDTHPNSIALKETFAKEVESRSHGELKVRVFSNGVLGAEEKLYNSVRGGTVQMAILGTIMDKEVKNVGIIQLPFLFKDYSHAQSALNSDVGGELVSDMSAKTGLHFLAYGVQGFRVVASNKSITSMDDFKGLRLRFPGMESMIAIGNALGANVTPLPISEVFSALEQKVVDGVENPYPNIVASKWYEIVKHVTETNHVFTPNLYLMNDGFWNSLTDEQKAIVQQAAKDASEQEWKLLVASEAKDKEKLQQEGVTITVPDAGFRAALVAAEQGAYSKFYEGNPDARAIVEKINAMGATQ</sequence>
<name>A0A2S5KHH9_9PROT</name>
<protein>
    <submittedName>
        <fullName evidence="6">C4-dicarboxylate ABC transporter substrate-binding protein</fullName>
    </submittedName>
</protein>
<dbReference type="AlphaFoldDB" id="A0A2S5KHH9"/>
<keyword evidence="4 5" id="KW-0732">Signal</keyword>
<dbReference type="NCBIfam" id="NF037995">
    <property type="entry name" value="TRAP_S1"/>
    <property type="match status" value="1"/>
</dbReference>
<evidence type="ECO:0000256" key="3">
    <source>
        <dbReference type="ARBA" id="ARBA00022448"/>
    </source>
</evidence>
<dbReference type="InterPro" id="IPR004682">
    <property type="entry name" value="TRAP_DctP"/>
</dbReference>
<evidence type="ECO:0000256" key="5">
    <source>
        <dbReference type="SAM" id="SignalP"/>
    </source>
</evidence>
<dbReference type="PANTHER" id="PTHR33376">
    <property type="match status" value="1"/>
</dbReference>
<dbReference type="NCBIfam" id="TIGR00787">
    <property type="entry name" value="dctP"/>
    <property type="match status" value="1"/>
</dbReference>
<evidence type="ECO:0000313" key="6">
    <source>
        <dbReference type="EMBL" id="PPC74277.1"/>
    </source>
</evidence>